<protein>
    <submittedName>
        <fullName evidence="2">Protein activator of alkane oxidation PraB</fullName>
    </submittedName>
</protein>
<evidence type="ECO:0000313" key="5">
    <source>
        <dbReference type="Proteomes" id="UP000182179"/>
    </source>
</evidence>
<dbReference type="OrthoDB" id="4461327at2"/>
<organism evidence="2 4">
    <name type="scientific">Pseudomonas costantinii</name>
    <dbReference type="NCBI Taxonomy" id="168469"/>
    <lineage>
        <taxon>Bacteria</taxon>
        <taxon>Pseudomonadati</taxon>
        <taxon>Pseudomonadota</taxon>
        <taxon>Gammaproteobacteria</taxon>
        <taxon>Pseudomonadales</taxon>
        <taxon>Pseudomonadaceae</taxon>
        <taxon>Pseudomonas</taxon>
    </lineage>
</organism>
<dbReference type="RefSeq" id="WP_071487316.1">
    <property type="nucleotide sequence ID" value="NZ_FNTS01000002.1"/>
</dbReference>
<evidence type="ECO:0000313" key="3">
    <source>
        <dbReference type="EMBL" id="SED26061.1"/>
    </source>
</evidence>
<dbReference type="PROSITE" id="PS51257">
    <property type="entry name" value="PROKAR_LIPOPROTEIN"/>
    <property type="match status" value="1"/>
</dbReference>
<sequence length="164" mass="16513">MNRLKTLGCATSFAACSVAASMASAASISPEGPFTTDPGYIIVKSPSSFGAAVTCGFTFTGKVVGGVATIYYANATGSGLCSLQPIVIFPPWVLSATSGVTGLTMTNVTYKITSMIPTTSCGPTSILVNWDPATKALSSANQSLSGNCTVVSLRVGAPSLSVNP</sequence>
<dbReference type="EMBL" id="FNTS01000002">
    <property type="protein sequence ID" value="SED26061.1"/>
    <property type="molecule type" value="Genomic_DNA"/>
</dbReference>
<name>A0A1S2UDY5_9PSED</name>
<dbReference type="NCBIfam" id="NF041562">
    <property type="entry name" value="PraB"/>
    <property type="match status" value="1"/>
</dbReference>
<feature type="chain" id="PRO_5010255241" evidence="1">
    <location>
        <begin position="26"/>
        <end position="164"/>
    </location>
</feature>
<dbReference type="Proteomes" id="UP000182179">
    <property type="component" value="Unassembled WGS sequence"/>
</dbReference>
<comment type="caution">
    <text evidence="2">The sequence shown here is derived from an EMBL/GenBank/DDBJ whole genome shotgun (WGS) entry which is preliminary data.</text>
</comment>
<keyword evidence="1" id="KW-0732">Signal</keyword>
<evidence type="ECO:0000256" key="1">
    <source>
        <dbReference type="SAM" id="SignalP"/>
    </source>
</evidence>
<dbReference type="EMBL" id="MDDR01000061">
    <property type="protein sequence ID" value="OIN44495.1"/>
    <property type="molecule type" value="Genomic_DNA"/>
</dbReference>
<evidence type="ECO:0000313" key="4">
    <source>
        <dbReference type="Proteomes" id="UP000181661"/>
    </source>
</evidence>
<feature type="signal peptide" evidence="1">
    <location>
        <begin position="1"/>
        <end position="25"/>
    </location>
</feature>
<evidence type="ECO:0000313" key="2">
    <source>
        <dbReference type="EMBL" id="OIN44495.1"/>
    </source>
</evidence>
<accession>A0A1S2UDY5</accession>
<keyword evidence="5" id="KW-1185">Reference proteome</keyword>
<proteinExistence type="predicted"/>
<dbReference type="AlphaFoldDB" id="A0A1S2UDY5"/>
<dbReference type="Proteomes" id="UP000181661">
    <property type="component" value="Unassembled WGS sequence"/>
</dbReference>
<reference evidence="2 4" key="1">
    <citation type="submission" date="2016-08" db="EMBL/GenBank/DDBJ databases">
        <title>Draft genome sequence of Pseudomonas costantinii LMG 22119, type strain isolated from cultivated mushroom (Agaricus bisporus) sporophores.</title>
        <authorList>
            <person name="Tambong J.T."/>
        </authorList>
    </citation>
    <scope>NUCLEOTIDE SEQUENCE [LARGE SCALE GENOMIC DNA]</scope>
    <source>
        <strain evidence="2 4">LMG 22119</strain>
    </source>
</reference>
<reference evidence="3 5" key="2">
    <citation type="submission" date="2016-10" db="EMBL/GenBank/DDBJ databases">
        <authorList>
            <person name="Varghese N."/>
            <person name="Submissions S."/>
        </authorList>
    </citation>
    <scope>NUCLEOTIDE SEQUENCE [LARGE SCALE GENOMIC DNA]</scope>
    <source>
        <strain evidence="3 5">BS2773</strain>
    </source>
</reference>
<gene>
    <name evidence="2" type="ORF">BFL40_29855</name>
    <name evidence="3" type="ORF">SAMN04515675_0464</name>
</gene>